<dbReference type="InterPro" id="IPR051055">
    <property type="entry name" value="PIF1_helicase"/>
</dbReference>
<reference evidence="1" key="1">
    <citation type="submission" date="2021-07" db="EMBL/GenBank/DDBJ databases">
        <authorList>
            <person name="Catto M.A."/>
            <person name="Jacobson A."/>
            <person name="Kennedy G."/>
            <person name="Labadie P."/>
            <person name="Hunt B.G."/>
            <person name="Srinivasan R."/>
        </authorList>
    </citation>
    <scope>NUCLEOTIDE SEQUENCE</scope>
    <source>
        <strain evidence="1">PL_HMW_Pooled</strain>
        <tissue evidence="1">Head</tissue>
    </source>
</reference>
<sequence>MLVWLKNAPVFEPDSFPSHENVCNFVDKIIFCSPEDLSEKLIAMQTHKHSHTCHERNNVNQYRFNIPYYRMNKTCFLLPLSEDHNTKDTKKYEKRQKKIQEHLNNDIVKNMSFGESLISLKISEEEYYLAIRTSLTKPRLFLRRKSSTKLSANAFYNNSELSIQEACYNILQIPLSRSSEECISIPTFPAKDRVRMRTKPRIIRYRNYHSEIDSDNFIRENLMLFTPWNIEQKDILDKNVEDLFTVNKDSISDNKKLFNAFSDETLSQAFREAMARTSDEENSTDNRTNEKFDFDEYTLNDEFTYANIETEYDENSCRDKVFFILPEKLPENKYQELFEKFNQDQRNYIMHVADNFEKTPTKQLLHFLTGGAGYSLKMKF</sequence>
<name>A0AAE1L834_9NEOP</name>
<proteinExistence type="predicted"/>
<evidence type="ECO:0000313" key="1">
    <source>
        <dbReference type="EMBL" id="KAK3909785.1"/>
    </source>
</evidence>
<dbReference type="AlphaFoldDB" id="A0AAE1L834"/>
<dbReference type="EMBL" id="JAHWGI010000122">
    <property type="protein sequence ID" value="KAK3909785.1"/>
    <property type="molecule type" value="Genomic_DNA"/>
</dbReference>
<keyword evidence="2" id="KW-1185">Reference proteome</keyword>
<comment type="caution">
    <text evidence="1">The sequence shown here is derived from an EMBL/GenBank/DDBJ whole genome shotgun (WGS) entry which is preliminary data.</text>
</comment>
<accession>A0AAE1L834</accession>
<gene>
    <name evidence="1" type="ORF">KUF71_019794</name>
</gene>
<evidence type="ECO:0000313" key="2">
    <source>
        <dbReference type="Proteomes" id="UP001219518"/>
    </source>
</evidence>
<dbReference type="Proteomes" id="UP001219518">
    <property type="component" value="Unassembled WGS sequence"/>
</dbReference>
<reference evidence="1" key="2">
    <citation type="journal article" date="2023" name="BMC Genomics">
        <title>Pest status, molecular evolution, and epigenetic factors derived from the genome assembly of Frankliniella fusca, a thysanopteran phytovirus vector.</title>
        <authorList>
            <person name="Catto M.A."/>
            <person name="Labadie P.E."/>
            <person name="Jacobson A.L."/>
            <person name="Kennedy G.G."/>
            <person name="Srinivasan R."/>
            <person name="Hunt B.G."/>
        </authorList>
    </citation>
    <scope>NUCLEOTIDE SEQUENCE</scope>
    <source>
        <strain evidence="1">PL_HMW_Pooled</strain>
    </source>
</reference>
<dbReference type="PANTHER" id="PTHR47642">
    <property type="entry name" value="ATP-DEPENDENT DNA HELICASE"/>
    <property type="match status" value="1"/>
</dbReference>
<organism evidence="1 2">
    <name type="scientific">Frankliniella fusca</name>
    <dbReference type="NCBI Taxonomy" id="407009"/>
    <lineage>
        <taxon>Eukaryota</taxon>
        <taxon>Metazoa</taxon>
        <taxon>Ecdysozoa</taxon>
        <taxon>Arthropoda</taxon>
        <taxon>Hexapoda</taxon>
        <taxon>Insecta</taxon>
        <taxon>Pterygota</taxon>
        <taxon>Neoptera</taxon>
        <taxon>Paraneoptera</taxon>
        <taxon>Thysanoptera</taxon>
        <taxon>Terebrantia</taxon>
        <taxon>Thripoidea</taxon>
        <taxon>Thripidae</taxon>
        <taxon>Frankliniella</taxon>
    </lineage>
</organism>
<protein>
    <submittedName>
        <fullName evidence="1">Pheromone-regulated membrane protein 6</fullName>
    </submittedName>
</protein>
<dbReference type="PANTHER" id="PTHR47642:SF5">
    <property type="entry name" value="ATP-DEPENDENT DNA HELICASE"/>
    <property type="match status" value="1"/>
</dbReference>